<accession>A0A3Q2DQ16</accession>
<evidence type="ECO:0000256" key="4">
    <source>
        <dbReference type="ARBA" id="ARBA00022859"/>
    </source>
</evidence>
<evidence type="ECO:0000256" key="7">
    <source>
        <dbReference type="ARBA" id="ARBA00023180"/>
    </source>
</evidence>
<dbReference type="Ensembl" id="ENSCVAT00000013093.1">
    <property type="protein sequence ID" value="ENSCVAP00000020924.1"/>
    <property type="gene ID" value="ENSCVAG00000002635.1"/>
</dbReference>
<dbReference type="Proteomes" id="UP000265020">
    <property type="component" value="Unassembled WGS sequence"/>
</dbReference>
<reference evidence="11" key="2">
    <citation type="submission" date="2025-09" db="UniProtKB">
        <authorList>
            <consortium name="Ensembl"/>
        </authorList>
    </citation>
    <scope>IDENTIFICATION</scope>
</reference>
<dbReference type="SUPFAM" id="SSF48726">
    <property type="entry name" value="Immunoglobulin"/>
    <property type="match status" value="1"/>
</dbReference>
<reference evidence="11" key="1">
    <citation type="submission" date="2025-08" db="UniProtKB">
        <authorList>
            <consortium name="Ensembl"/>
        </authorList>
    </citation>
    <scope>IDENTIFICATION</scope>
</reference>
<dbReference type="Pfam" id="PF07686">
    <property type="entry name" value="V-set"/>
    <property type="match status" value="1"/>
</dbReference>
<keyword evidence="4" id="KW-0391">Immunity</keyword>
<dbReference type="InterPro" id="IPR036179">
    <property type="entry name" value="Ig-like_dom_sf"/>
</dbReference>
<sequence length="281" mass="31552">MTPIEVTWFLTFLFVESLAQDPDMSSSTFIRQERAFYSVNVGSNVTLPCFYLRGAVMLYWFKQTLGQKPTAISTLYKRNENGSFHNEFKNNPRFVLERGQGKNHLKISDLQASDSAIYYCVAMDAHKFEFGDGATVIVEGSGSKVHTLAHQTVSETDQTLDCVVDTGSCHGEGSFYWFRDAKEHHPGIIYTQCNRTKRTSTCDYSLPLNVFDIGTHRCAVASCGHIIFEEKQNKRSTGVMNFSELVQCLSGALTFILILNALMFFSICNMETTGQCHTGKC</sequence>
<evidence type="ECO:0000313" key="11">
    <source>
        <dbReference type="Ensembl" id="ENSCVAP00000020924.1"/>
    </source>
</evidence>
<name>A0A3Q2DQ16_CYPVA</name>
<comment type="subcellular location">
    <subcellularLocation>
        <location evidence="1">Cell membrane</location>
    </subcellularLocation>
</comment>
<keyword evidence="2" id="KW-1003">Cell membrane</keyword>
<feature type="signal peptide" evidence="9">
    <location>
        <begin position="1"/>
        <end position="19"/>
    </location>
</feature>
<feature type="domain" description="Ig-like" evidence="10">
    <location>
        <begin position="22"/>
        <end position="122"/>
    </location>
</feature>
<feature type="chain" id="PRO_5018685431" evidence="9">
    <location>
        <begin position="20"/>
        <end position="281"/>
    </location>
</feature>
<evidence type="ECO:0000256" key="1">
    <source>
        <dbReference type="ARBA" id="ARBA00004236"/>
    </source>
</evidence>
<keyword evidence="8" id="KW-1133">Transmembrane helix</keyword>
<dbReference type="InterPro" id="IPR052051">
    <property type="entry name" value="TCR_complex_component"/>
</dbReference>
<dbReference type="GO" id="GO:0005886">
    <property type="term" value="C:plasma membrane"/>
    <property type="evidence" value="ECO:0007669"/>
    <property type="project" value="UniProtKB-SubCell"/>
</dbReference>
<dbReference type="GO" id="GO:0002376">
    <property type="term" value="P:immune system process"/>
    <property type="evidence" value="ECO:0007669"/>
    <property type="project" value="UniProtKB-KW"/>
</dbReference>
<dbReference type="SMART" id="SM00406">
    <property type="entry name" value="IGv"/>
    <property type="match status" value="1"/>
</dbReference>
<dbReference type="PANTHER" id="PTHR19433:SF127">
    <property type="entry name" value="NITR9"/>
    <property type="match status" value="1"/>
</dbReference>
<dbReference type="OMA" id="ICNMETT"/>
<feature type="transmembrane region" description="Helical" evidence="8">
    <location>
        <begin position="245"/>
        <end position="267"/>
    </location>
</feature>
<evidence type="ECO:0000256" key="9">
    <source>
        <dbReference type="SAM" id="SignalP"/>
    </source>
</evidence>
<dbReference type="InterPro" id="IPR013783">
    <property type="entry name" value="Ig-like_fold"/>
</dbReference>
<dbReference type="STRING" id="28743.ENSCVAP00000020924"/>
<evidence type="ECO:0000256" key="2">
    <source>
        <dbReference type="ARBA" id="ARBA00022475"/>
    </source>
</evidence>
<dbReference type="GeneTree" id="ENSGT00950000182968"/>
<dbReference type="AlphaFoldDB" id="A0A3Q2DQ16"/>
<dbReference type="InterPro" id="IPR003599">
    <property type="entry name" value="Ig_sub"/>
</dbReference>
<protein>
    <submittedName>
        <fullName evidence="11">Uncharacterized LOC107094593</fullName>
    </submittedName>
</protein>
<keyword evidence="7" id="KW-0325">Glycoprotein</keyword>
<organism evidence="11 12">
    <name type="scientific">Cyprinodon variegatus</name>
    <name type="common">Sheepshead minnow</name>
    <dbReference type="NCBI Taxonomy" id="28743"/>
    <lineage>
        <taxon>Eukaryota</taxon>
        <taxon>Metazoa</taxon>
        <taxon>Chordata</taxon>
        <taxon>Craniata</taxon>
        <taxon>Vertebrata</taxon>
        <taxon>Euteleostomi</taxon>
        <taxon>Actinopterygii</taxon>
        <taxon>Neopterygii</taxon>
        <taxon>Teleostei</taxon>
        <taxon>Neoteleostei</taxon>
        <taxon>Acanthomorphata</taxon>
        <taxon>Ovalentaria</taxon>
        <taxon>Atherinomorphae</taxon>
        <taxon>Cyprinodontiformes</taxon>
        <taxon>Cyprinodontidae</taxon>
        <taxon>Cyprinodon</taxon>
    </lineage>
</organism>
<evidence type="ECO:0000256" key="5">
    <source>
        <dbReference type="ARBA" id="ARBA00023136"/>
    </source>
</evidence>
<evidence type="ECO:0000256" key="3">
    <source>
        <dbReference type="ARBA" id="ARBA00022729"/>
    </source>
</evidence>
<keyword evidence="3 9" id="KW-0732">Signal</keyword>
<dbReference type="Gene3D" id="2.60.40.10">
    <property type="entry name" value="Immunoglobulins"/>
    <property type="match status" value="1"/>
</dbReference>
<evidence type="ECO:0000256" key="6">
    <source>
        <dbReference type="ARBA" id="ARBA00023157"/>
    </source>
</evidence>
<keyword evidence="5 8" id="KW-0472">Membrane</keyword>
<dbReference type="PANTHER" id="PTHR19433">
    <property type="entry name" value="T-CELL RECEPTOR ALPHA CHAIN V REGION-RELATED"/>
    <property type="match status" value="1"/>
</dbReference>
<evidence type="ECO:0000256" key="8">
    <source>
        <dbReference type="SAM" id="Phobius"/>
    </source>
</evidence>
<dbReference type="InterPro" id="IPR013106">
    <property type="entry name" value="Ig_V-set"/>
</dbReference>
<dbReference type="InterPro" id="IPR007110">
    <property type="entry name" value="Ig-like_dom"/>
</dbReference>
<dbReference type="PROSITE" id="PS50835">
    <property type="entry name" value="IG_LIKE"/>
    <property type="match status" value="1"/>
</dbReference>
<keyword evidence="6" id="KW-1015">Disulfide bond</keyword>
<keyword evidence="8" id="KW-0812">Transmembrane</keyword>
<evidence type="ECO:0000313" key="12">
    <source>
        <dbReference type="Proteomes" id="UP000265020"/>
    </source>
</evidence>
<proteinExistence type="predicted"/>
<dbReference type="GO" id="GO:0009617">
    <property type="term" value="P:response to bacterium"/>
    <property type="evidence" value="ECO:0007669"/>
    <property type="project" value="TreeGrafter"/>
</dbReference>
<dbReference type="SMART" id="SM00409">
    <property type="entry name" value="IG"/>
    <property type="match status" value="1"/>
</dbReference>
<evidence type="ECO:0000259" key="10">
    <source>
        <dbReference type="PROSITE" id="PS50835"/>
    </source>
</evidence>
<keyword evidence="12" id="KW-1185">Reference proteome</keyword>